<evidence type="ECO:0000313" key="1">
    <source>
        <dbReference type="EMBL" id="JAD21990.1"/>
    </source>
</evidence>
<reference evidence="1" key="1">
    <citation type="submission" date="2014-09" db="EMBL/GenBank/DDBJ databases">
        <authorList>
            <person name="Magalhaes I.L.F."/>
            <person name="Oliveira U."/>
            <person name="Santos F.R."/>
            <person name="Vidigal T.H.D.A."/>
            <person name="Brescovit A.D."/>
            <person name="Santos A.J."/>
        </authorList>
    </citation>
    <scope>NUCLEOTIDE SEQUENCE</scope>
    <source>
        <tissue evidence="1">Shoot tissue taken approximately 20 cm above the soil surface</tissue>
    </source>
</reference>
<organism evidence="1">
    <name type="scientific">Arundo donax</name>
    <name type="common">Giant reed</name>
    <name type="synonym">Donax arundinaceus</name>
    <dbReference type="NCBI Taxonomy" id="35708"/>
    <lineage>
        <taxon>Eukaryota</taxon>
        <taxon>Viridiplantae</taxon>
        <taxon>Streptophyta</taxon>
        <taxon>Embryophyta</taxon>
        <taxon>Tracheophyta</taxon>
        <taxon>Spermatophyta</taxon>
        <taxon>Magnoliopsida</taxon>
        <taxon>Liliopsida</taxon>
        <taxon>Poales</taxon>
        <taxon>Poaceae</taxon>
        <taxon>PACMAD clade</taxon>
        <taxon>Arundinoideae</taxon>
        <taxon>Arundineae</taxon>
        <taxon>Arundo</taxon>
    </lineage>
</organism>
<name>A0A0A8Y9K2_ARUDO</name>
<protein>
    <submittedName>
        <fullName evidence="1">Uncharacterized protein</fullName>
    </submittedName>
</protein>
<accession>A0A0A8Y9K2</accession>
<dbReference type="EMBL" id="GBRH01275905">
    <property type="protein sequence ID" value="JAD21990.1"/>
    <property type="molecule type" value="Transcribed_RNA"/>
</dbReference>
<reference evidence="1" key="2">
    <citation type="journal article" date="2015" name="Data Brief">
        <title>Shoot transcriptome of the giant reed, Arundo donax.</title>
        <authorList>
            <person name="Barrero R.A."/>
            <person name="Guerrero F.D."/>
            <person name="Moolhuijzen P."/>
            <person name="Goolsby J.A."/>
            <person name="Tidwell J."/>
            <person name="Bellgard S.E."/>
            <person name="Bellgard M.I."/>
        </authorList>
    </citation>
    <scope>NUCLEOTIDE SEQUENCE</scope>
    <source>
        <tissue evidence="1">Shoot tissue taken approximately 20 cm above the soil surface</tissue>
    </source>
</reference>
<sequence>MCINLRHVTLIVVICGL</sequence>
<dbReference type="AlphaFoldDB" id="A0A0A8Y9K2"/>
<proteinExistence type="predicted"/>